<dbReference type="CDD" id="cd12215">
    <property type="entry name" value="ChiC_BD"/>
    <property type="match status" value="1"/>
</dbReference>
<feature type="domain" description="Chitin-binding type-3" evidence="2">
    <location>
        <begin position="183"/>
        <end position="226"/>
    </location>
</feature>
<organism evidence="3 4">
    <name type="scientific">Kribbella orskensis</name>
    <dbReference type="NCBI Taxonomy" id="2512216"/>
    <lineage>
        <taxon>Bacteria</taxon>
        <taxon>Bacillati</taxon>
        <taxon>Actinomycetota</taxon>
        <taxon>Actinomycetes</taxon>
        <taxon>Propionibacteriales</taxon>
        <taxon>Kribbellaceae</taxon>
        <taxon>Kribbella</taxon>
    </lineage>
</organism>
<accession>A0ABY2BCK7</accession>
<dbReference type="EMBL" id="SLWM01000017">
    <property type="protein sequence ID" value="TCO16471.1"/>
    <property type="molecule type" value="Genomic_DNA"/>
</dbReference>
<evidence type="ECO:0000259" key="2">
    <source>
        <dbReference type="SMART" id="SM00495"/>
    </source>
</evidence>
<sequence>MQLIVHMRVSWRSLGVSLGVLGGAAQSGLVAFVGALQHLRLGALSVTANGPATVTWSGLASAASYAWIVSAKSADDGTAVAQPAVFRTPKGQPTVSVTSAPVDWGTAAKVAVKVAAGAVPVSGTVELREGTTVRGSAALSDGSATLSLPVGLAAGSHTLTASYSGSDLLEAGQGTVTVTVNLPPAWSSAPLYKAGAKVSYNSKPYLAAWASKNQKPGDPNGAWQELAVATSSATTGTAPGN</sequence>
<dbReference type="Proteomes" id="UP000295818">
    <property type="component" value="Unassembled WGS sequence"/>
</dbReference>
<dbReference type="InterPro" id="IPR013783">
    <property type="entry name" value="Ig-like_fold"/>
</dbReference>
<reference evidence="3 4" key="1">
    <citation type="journal article" date="2015" name="Stand. Genomic Sci.">
        <title>Genomic Encyclopedia of Bacterial and Archaeal Type Strains, Phase III: the genomes of soil and plant-associated and newly described type strains.</title>
        <authorList>
            <person name="Whitman W.B."/>
            <person name="Woyke T."/>
            <person name="Klenk H.P."/>
            <person name="Zhou Y."/>
            <person name="Lilburn T.G."/>
            <person name="Beck B.J."/>
            <person name="De Vos P."/>
            <person name="Vandamme P."/>
            <person name="Eisen J.A."/>
            <person name="Garrity G."/>
            <person name="Hugenholtz P."/>
            <person name="Kyrpides N.C."/>
        </authorList>
    </citation>
    <scope>NUCLEOTIDE SEQUENCE [LARGE SCALE GENOMIC DNA]</scope>
    <source>
        <strain evidence="3 4">VKM Ac-2538</strain>
    </source>
</reference>
<keyword evidence="1" id="KW-0378">Hydrolase</keyword>
<name>A0ABY2BCK7_9ACTN</name>
<dbReference type="Gene3D" id="2.10.10.20">
    <property type="entry name" value="Carbohydrate-binding module superfamily 5/12"/>
    <property type="match status" value="1"/>
</dbReference>
<comment type="caution">
    <text evidence="3">The sequence shown here is derived from an EMBL/GenBank/DDBJ whole genome shotgun (WGS) entry which is preliminary data.</text>
</comment>
<evidence type="ECO:0000313" key="4">
    <source>
        <dbReference type="Proteomes" id="UP000295818"/>
    </source>
</evidence>
<dbReference type="InterPro" id="IPR032109">
    <property type="entry name" value="Big_3_5"/>
</dbReference>
<dbReference type="SMART" id="SM00495">
    <property type="entry name" value="ChtBD3"/>
    <property type="match status" value="1"/>
</dbReference>
<dbReference type="Pfam" id="PF16640">
    <property type="entry name" value="Big_3_5"/>
    <property type="match status" value="1"/>
</dbReference>
<evidence type="ECO:0000256" key="1">
    <source>
        <dbReference type="ARBA" id="ARBA00022801"/>
    </source>
</evidence>
<dbReference type="Gene3D" id="2.60.40.10">
    <property type="entry name" value="Immunoglobulins"/>
    <property type="match status" value="1"/>
</dbReference>
<keyword evidence="4" id="KW-1185">Reference proteome</keyword>
<dbReference type="InterPro" id="IPR003610">
    <property type="entry name" value="CBM5/12"/>
</dbReference>
<proteinExistence type="predicted"/>
<dbReference type="SUPFAM" id="SSF51055">
    <property type="entry name" value="Carbohydrate binding domain"/>
    <property type="match status" value="1"/>
</dbReference>
<gene>
    <name evidence="3" type="ORF">EV644_117125</name>
</gene>
<protein>
    <submittedName>
        <fullName evidence="3">Carbohydrate binding protein</fullName>
    </submittedName>
</protein>
<dbReference type="InterPro" id="IPR036573">
    <property type="entry name" value="CBM_sf_5/12"/>
</dbReference>
<evidence type="ECO:0000313" key="3">
    <source>
        <dbReference type="EMBL" id="TCO16471.1"/>
    </source>
</evidence>